<protein>
    <submittedName>
        <fullName evidence="4">Proline racemase</fullName>
    </submittedName>
</protein>
<name>A0A4R6XBM8_9GAMM</name>
<evidence type="ECO:0000313" key="4">
    <source>
        <dbReference type="EMBL" id="TDR14924.1"/>
    </source>
</evidence>
<evidence type="ECO:0000256" key="3">
    <source>
        <dbReference type="PIRSR" id="PIRSR029792-2"/>
    </source>
</evidence>
<evidence type="ECO:0000256" key="1">
    <source>
        <dbReference type="ARBA" id="ARBA00007529"/>
    </source>
</evidence>
<feature type="active site" description="Proton donor" evidence="2">
    <location>
        <position position="251"/>
    </location>
</feature>
<dbReference type="PANTHER" id="PTHR33442:SF5">
    <property type="entry name" value="BIFUNCTIONAL TRANS-3-HYDROXY-L-PROLINE DEHYDRATASE_2-EPIMERASE"/>
    <property type="match status" value="1"/>
</dbReference>
<dbReference type="Pfam" id="PF05544">
    <property type="entry name" value="Pro_racemase"/>
    <property type="match status" value="1"/>
</dbReference>
<keyword evidence="5" id="KW-1185">Reference proteome</keyword>
<reference evidence="4 5" key="1">
    <citation type="submission" date="2019-03" db="EMBL/GenBank/DDBJ databases">
        <title>Genomic Encyclopedia of Type Strains, Phase IV (KMG-IV): sequencing the most valuable type-strain genomes for metagenomic binning, comparative biology and taxonomic classification.</title>
        <authorList>
            <person name="Goeker M."/>
        </authorList>
    </citation>
    <scope>NUCLEOTIDE SEQUENCE [LARGE SCALE GENOMIC DNA]</scope>
    <source>
        <strain evidence="4 5">DSM 5604</strain>
    </source>
</reference>
<evidence type="ECO:0000313" key="5">
    <source>
        <dbReference type="Proteomes" id="UP000295729"/>
    </source>
</evidence>
<dbReference type="GO" id="GO:0047580">
    <property type="term" value="F:4-hydroxyproline epimerase activity"/>
    <property type="evidence" value="ECO:0007669"/>
    <property type="project" value="UniProtKB-ARBA"/>
</dbReference>
<feature type="binding site" evidence="3">
    <location>
        <begin position="252"/>
        <end position="253"/>
    </location>
    <ligand>
        <name>substrate</name>
    </ligand>
</feature>
<dbReference type="InterPro" id="IPR008794">
    <property type="entry name" value="Pro_racemase_fam"/>
</dbReference>
<dbReference type="PANTHER" id="PTHR33442">
    <property type="entry name" value="TRANS-3-HYDROXY-L-PROLINE DEHYDRATASE"/>
    <property type="match status" value="1"/>
</dbReference>
<sequence length="344" mass="37157">MNTSKYIQVVNAHCEGENGSVVVGGVLQIPGATMQEKFDYLNNEGRDLQRFLCFEPRGVPHGSVNIVTAPTRPDADAGFVILQPDGAHPMSGSNAICVTTVLLETGMVPMTEPETIVRLDTAAGLVTATARCEGGKCIDVTLSMVPSFVEALDVEIPYMDQTIKADIAFGGDYYGIVDVQQLGMEIAPQNAHLLFDIGVDLVTRLNQQYSVQHPMYASLNKISYVMFRNIDGALVQTCTTLKPGRCDRSPCGTGSSANLATMYARNLVEVGDSLTSQSIIGSQFGVLLEDTTTIADKTAVLPKVTGRAWIYGTQQLMVDPTDPFKQGFTLSDTWGRFINEITQA</sequence>
<accession>A0A4R6XBM8</accession>
<evidence type="ECO:0000256" key="2">
    <source>
        <dbReference type="PIRSR" id="PIRSR029792-1"/>
    </source>
</evidence>
<dbReference type="Proteomes" id="UP000295729">
    <property type="component" value="Unassembled WGS sequence"/>
</dbReference>
<dbReference type="Gene3D" id="3.10.310.10">
    <property type="entry name" value="Diaminopimelate Epimerase, Chain A, domain 1"/>
    <property type="match status" value="2"/>
</dbReference>
<dbReference type="OrthoDB" id="181267at2"/>
<dbReference type="SUPFAM" id="SSF54506">
    <property type="entry name" value="Diaminopimelate epimerase-like"/>
    <property type="match status" value="1"/>
</dbReference>
<dbReference type="AlphaFoldDB" id="A0A4R6XBM8"/>
<feature type="binding site" evidence="3">
    <location>
        <position position="247"/>
    </location>
    <ligand>
        <name>substrate</name>
    </ligand>
</feature>
<comment type="similarity">
    <text evidence="1">Belongs to the proline racemase family.</text>
</comment>
<gene>
    <name evidence="4" type="ORF">C8D85_0274</name>
</gene>
<organism evidence="4 5">
    <name type="scientific">Marinomonas communis</name>
    <dbReference type="NCBI Taxonomy" id="28254"/>
    <lineage>
        <taxon>Bacteria</taxon>
        <taxon>Pseudomonadati</taxon>
        <taxon>Pseudomonadota</taxon>
        <taxon>Gammaproteobacteria</taxon>
        <taxon>Oceanospirillales</taxon>
        <taxon>Oceanospirillaceae</taxon>
        <taxon>Marinomonas</taxon>
    </lineage>
</organism>
<feature type="binding site" evidence="3">
    <location>
        <position position="83"/>
    </location>
    <ligand>
        <name>substrate</name>
    </ligand>
</feature>
<feature type="binding site" evidence="3">
    <location>
        <begin position="92"/>
        <end position="93"/>
    </location>
    <ligand>
        <name>substrate</name>
    </ligand>
</feature>
<feature type="active site" description="Proton acceptor" evidence="2">
    <location>
        <position position="91"/>
    </location>
</feature>
<dbReference type="PIRSF" id="PIRSF029792">
    <property type="entry name" value="Pro_racemase"/>
    <property type="match status" value="1"/>
</dbReference>
<proteinExistence type="inferred from homology"/>
<dbReference type="EMBL" id="SNZA01000001">
    <property type="protein sequence ID" value="TDR14924.1"/>
    <property type="molecule type" value="Genomic_DNA"/>
</dbReference>
<comment type="caution">
    <text evidence="4">The sequence shown here is derived from an EMBL/GenBank/DDBJ whole genome shotgun (WGS) entry which is preliminary data.</text>
</comment>
<dbReference type="RefSeq" id="WP_133559564.1">
    <property type="nucleotide sequence ID" value="NZ_SNZA01000001.1"/>
</dbReference>
<dbReference type="SFLD" id="SFLDS00028">
    <property type="entry name" value="Proline_Racemase"/>
    <property type="match status" value="1"/>
</dbReference>